<gene>
    <name evidence="3" type="ORF">FIV42_28865</name>
</gene>
<keyword evidence="2" id="KW-0472">Membrane</keyword>
<evidence type="ECO:0000256" key="2">
    <source>
        <dbReference type="SAM" id="Phobius"/>
    </source>
</evidence>
<dbReference type="AlphaFoldDB" id="A0A4Y6Q243"/>
<feature type="compositionally biased region" description="Pro residues" evidence="1">
    <location>
        <begin position="83"/>
        <end position="102"/>
    </location>
</feature>
<dbReference type="Proteomes" id="UP000315995">
    <property type="component" value="Chromosome"/>
</dbReference>
<proteinExistence type="predicted"/>
<feature type="compositionally biased region" description="Low complexity" evidence="1">
    <location>
        <begin position="103"/>
        <end position="145"/>
    </location>
</feature>
<organism evidence="3 4">
    <name type="scientific">Persicimonas caeni</name>
    <dbReference type="NCBI Taxonomy" id="2292766"/>
    <lineage>
        <taxon>Bacteria</taxon>
        <taxon>Deltaproteobacteria</taxon>
        <taxon>Bradymonadales</taxon>
        <taxon>Bradymonadaceae</taxon>
        <taxon>Persicimonas</taxon>
    </lineage>
</organism>
<keyword evidence="2" id="KW-1133">Transmembrane helix</keyword>
<dbReference type="OrthoDB" id="5506221at2"/>
<name>A0A4Y6Q243_PERCE</name>
<evidence type="ECO:0000256" key="1">
    <source>
        <dbReference type="SAM" id="MobiDB-lite"/>
    </source>
</evidence>
<feature type="transmembrane region" description="Helical" evidence="2">
    <location>
        <begin position="165"/>
        <end position="187"/>
    </location>
</feature>
<feature type="region of interest" description="Disordered" evidence="1">
    <location>
        <begin position="1"/>
        <end position="149"/>
    </location>
</feature>
<sequence length="427" mass="44897">MAQGKNKPDLSDLKARLGLKKQGAAKETEEAQPAPGQPQGGPAAAAPGSQTPADGPGPAGPAQAGPAQGGPAQAGPPHGGPQAGPPPGASGPPPGSQGPPPGAQSAPPRSAQPAAQRPQPSKPSQPSGPSTSSSATSSSSTASRKPAADIQLDDEDLKAAGGSTFSPATVILMVGLLLVGVIFGWVASSSMQNREIYNARSDDAARIHEALKPKVATLDEAKKLIGQFKPTEPDYELNQKLADLEIAPDGNLLGGNRLLLGPEIIDYVTSYTVDASMLEQMLDEHAKATKADKKELEQLVKGNEVVKKDRFAVLFDYDHLAQRSGSEDYMPKQGRLVTVSELEKDDDGKIEVELLNSDRTVKTNIQGILPLPKGDILDTGGPNALKRYQQRVARIQRQLLKFENYRGTMMTKLKELGSQDSAPLLNF</sequence>
<dbReference type="EMBL" id="CP041186">
    <property type="protein sequence ID" value="QDG54613.1"/>
    <property type="molecule type" value="Genomic_DNA"/>
</dbReference>
<keyword evidence="2" id="KW-0812">Transmembrane</keyword>
<evidence type="ECO:0000313" key="3">
    <source>
        <dbReference type="EMBL" id="QDG54613.1"/>
    </source>
</evidence>
<reference evidence="3 4" key="1">
    <citation type="submission" date="2019-06" db="EMBL/GenBank/DDBJ databases">
        <title>Persicimonas caeni gen. nov., sp. nov., a predatory bacterium isolated from solar saltern.</title>
        <authorList>
            <person name="Wang S."/>
        </authorList>
    </citation>
    <scope>NUCLEOTIDE SEQUENCE [LARGE SCALE GENOMIC DNA]</scope>
    <source>
        <strain evidence="3 4">YN101</strain>
    </source>
</reference>
<feature type="compositionally biased region" description="Low complexity" evidence="1">
    <location>
        <begin position="60"/>
        <end position="76"/>
    </location>
</feature>
<feature type="compositionally biased region" description="Low complexity" evidence="1">
    <location>
        <begin position="40"/>
        <end position="53"/>
    </location>
</feature>
<dbReference type="RefSeq" id="WP_141201057.1">
    <property type="nucleotide sequence ID" value="NZ_CP041186.1"/>
</dbReference>
<accession>A0A4Y6Q243</accession>
<accession>A0A5B8YDG2</accession>
<evidence type="ECO:0000313" key="4">
    <source>
        <dbReference type="Proteomes" id="UP000315995"/>
    </source>
</evidence>
<protein>
    <submittedName>
        <fullName evidence="3">Uncharacterized protein</fullName>
    </submittedName>
</protein>
<keyword evidence="4" id="KW-1185">Reference proteome</keyword>
<feature type="compositionally biased region" description="Basic and acidic residues" evidence="1">
    <location>
        <begin position="1"/>
        <end position="15"/>
    </location>
</feature>